<gene>
    <name evidence="7" type="primary">oprM_18</name>
    <name evidence="7" type="ORF">GALL_170590</name>
</gene>
<dbReference type="InterPro" id="IPR003423">
    <property type="entry name" value="OMP_efflux"/>
</dbReference>
<proteinExistence type="predicted"/>
<dbReference type="AlphaFoldDB" id="A0A1J5RY96"/>
<dbReference type="GO" id="GO:0015288">
    <property type="term" value="F:porin activity"/>
    <property type="evidence" value="ECO:0007669"/>
    <property type="project" value="TreeGrafter"/>
</dbReference>
<dbReference type="SUPFAM" id="SSF56954">
    <property type="entry name" value="Outer membrane efflux proteins (OEP)"/>
    <property type="match status" value="1"/>
</dbReference>
<keyword evidence="3" id="KW-1134">Transmembrane beta strand</keyword>
<comment type="subcellular location">
    <subcellularLocation>
        <location evidence="1">Cell outer membrane</location>
    </subcellularLocation>
</comment>
<name>A0A1J5RY96_9ZZZZ</name>
<dbReference type="InterPro" id="IPR051906">
    <property type="entry name" value="TolC-like"/>
</dbReference>
<accession>A0A1J5RY96</accession>
<organism evidence="7">
    <name type="scientific">mine drainage metagenome</name>
    <dbReference type="NCBI Taxonomy" id="410659"/>
    <lineage>
        <taxon>unclassified sequences</taxon>
        <taxon>metagenomes</taxon>
        <taxon>ecological metagenomes</taxon>
    </lineage>
</organism>
<reference evidence="7" key="1">
    <citation type="submission" date="2016-10" db="EMBL/GenBank/DDBJ databases">
        <title>Sequence of Gallionella enrichment culture.</title>
        <authorList>
            <person name="Poehlein A."/>
            <person name="Muehling M."/>
            <person name="Daniel R."/>
        </authorList>
    </citation>
    <scope>NUCLEOTIDE SEQUENCE</scope>
</reference>
<sequence length="471" mass="49225">MKPRSLLLLPVFAFATGVFGQTVADPFSTGALVAKSAGDSLQRPLGQPAAPCQPPAPTQALTLAEVVDLALCSNPQTREAWANARYQAAQVGVAQSAYLPSLNLAVSSSRNSGSSTLQGGGDQRYSQTQASLSADYLLYDFGGRAAGLENARQLVAALNATQDASLQTVFLAAVQADYQWFAAQAQVAAAGESVHAAGESLKAAIARQQAGTATPADRLQAQTALSQARLSQIRAENDAMNARGNLDFALGLPADRAIRLAPPPEVSPDARFEGDVAALIAAAKRRRPDLAAAQAQLLAAKAGVASARATGMPSISLFASRGDSHSSLFDPTQSNTLGVSVSVPLFSGFASHYRVSAAKAQVETRRAQRDALSLQVGLDVWRAYQALQTENQALRAAADLVAAADESEKMARGRYNAGVGTIVDLLNAQSALASARGQQIQELYNWRLAKVGLAQAMGQLDYAAIEAQRQP</sequence>
<evidence type="ECO:0000256" key="2">
    <source>
        <dbReference type="ARBA" id="ARBA00022448"/>
    </source>
</evidence>
<evidence type="ECO:0000256" key="4">
    <source>
        <dbReference type="ARBA" id="ARBA00022692"/>
    </source>
</evidence>
<protein>
    <submittedName>
        <fullName evidence="7">Outer membrane protein OprM</fullName>
    </submittedName>
</protein>
<dbReference type="EMBL" id="MLJW01000090">
    <property type="protein sequence ID" value="OIR00919.1"/>
    <property type="molecule type" value="Genomic_DNA"/>
</dbReference>
<keyword evidence="6" id="KW-0998">Cell outer membrane</keyword>
<keyword evidence="4" id="KW-0812">Transmembrane</keyword>
<dbReference type="Gene3D" id="1.20.1600.10">
    <property type="entry name" value="Outer membrane efflux proteins (OEP)"/>
    <property type="match status" value="1"/>
</dbReference>
<dbReference type="InterPro" id="IPR028351">
    <property type="entry name" value="CyaE"/>
</dbReference>
<dbReference type="GO" id="GO:0015562">
    <property type="term" value="F:efflux transmembrane transporter activity"/>
    <property type="evidence" value="ECO:0007669"/>
    <property type="project" value="InterPro"/>
</dbReference>
<evidence type="ECO:0000256" key="1">
    <source>
        <dbReference type="ARBA" id="ARBA00004442"/>
    </source>
</evidence>
<comment type="caution">
    <text evidence="7">The sequence shown here is derived from an EMBL/GenBank/DDBJ whole genome shotgun (WGS) entry which is preliminary data.</text>
</comment>
<dbReference type="Pfam" id="PF02321">
    <property type="entry name" value="OEP"/>
    <property type="match status" value="2"/>
</dbReference>
<evidence type="ECO:0000256" key="6">
    <source>
        <dbReference type="ARBA" id="ARBA00023237"/>
    </source>
</evidence>
<evidence type="ECO:0000256" key="3">
    <source>
        <dbReference type="ARBA" id="ARBA00022452"/>
    </source>
</evidence>
<dbReference type="PANTHER" id="PTHR30026:SF21">
    <property type="entry name" value="SLR1270 PROTEIN"/>
    <property type="match status" value="1"/>
</dbReference>
<keyword evidence="2" id="KW-0813">Transport</keyword>
<evidence type="ECO:0000313" key="7">
    <source>
        <dbReference type="EMBL" id="OIR00919.1"/>
    </source>
</evidence>
<keyword evidence="5" id="KW-0472">Membrane</keyword>
<dbReference type="PANTHER" id="PTHR30026">
    <property type="entry name" value="OUTER MEMBRANE PROTEIN TOLC"/>
    <property type="match status" value="1"/>
</dbReference>
<dbReference type="GO" id="GO:0009279">
    <property type="term" value="C:cell outer membrane"/>
    <property type="evidence" value="ECO:0007669"/>
    <property type="project" value="UniProtKB-SubCell"/>
</dbReference>
<dbReference type="GO" id="GO:1990281">
    <property type="term" value="C:efflux pump complex"/>
    <property type="evidence" value="ECO:0007669"/>
    <property type="project" value="TreeGrafter"/>
</dbReference>
<evidence type="ECO:0000256" key="5">
    <source>
        <dbReference type="ARBA" id="ARBA00023136"/>
    </source>
</evidence>
<dbReference type="PIRSF" id="PIRSF001892">
    <property type="entry name" value="CyaE"/>
    <property type="match status" value="1"/>
</dbReference>